<evidence type="ECO:0008006" key="3">
    <source>
        <dbReference type="Google" id="ProtNLM"/>
    </source>
</evidence>
<sequence>MILSPEIQRSIADELLYDLGGKMDGSRRNILVPNCPFCGHDGFKYGIYVGNNVGKKRFGMSNCYHCNRRFGSLKDTLKALDREDLLPAETVELDDEETDISALLDDELDDELVKISMPNGYKRCYKNAYLKSRGWVVDDYEYFPVGTNRCIEREYEDYIILEIRDEGRIVGFVARSILSKEEIDSYNARHHYKIRRYKNSDEREGNGFSKMLYNYDAIESGTTHSVILCEGPFDVVGLNRKLELYDNKHIVPVATFGKKISQEQMYKLQKKGVEQIVIGYDNDAKETTARIAMELDKYFDVLIADIPDGVGKDWDEMDVEDIYEVFAYNLKTVREFNLG</sequence>
<evidence type="ECO:0000313" key="2">
    <source>
        <dbReference type="Proteomes" id="UP000297149"/>
    </source>
</evidence>
<keyword evidence="2" id="KW-1185">Reference proteome</keyword>
<dbReference type="AlphaFoldDB" id="A0A4P7W423"/>
<dbReference type="Pfam" id="PF13155">
    <property type="entry name" value="Toprim_2"/>
    <property type="match status" value="1"/>
</dbReference>
<dbReference type="Gene3D" id="3.40.1360.10">
    <property type="match status" value="1"/>
</dbReference>
<dbReference type="SUPFAM" id="SSF56731">
    <property type="entry name" value="DNA primase core"/>
    <property type="match status" value="1"/>
</dbReference>
<reference evidence="2" key="1">
    <citation type="submission" date="2019-02" db="EMBL/GenBank/DDBJ databases">
        <title>Isolation and identification of novel species under the genus Muribaculum.</title>
        <authorList>
            <person name="Miyake S."/>
            <person name="Ding Y."/>
            <person name="Low A."/>
            <person name="Soh M."/>
            <person name="Seedorf H."/>
        </authorList>
    </citation>
    <scope>NUCLEOTIDE SEQUENCE [LARGE SCALE GENOMIC DNA]</scope>
    <source>
        <strain evidence="2">H5</strain>
    </source>
</reference>
<dbReference type="EMBL" id="CP039396">
    <property type="protein sequence ID" value="QCD42711.1"/>
    <property type="molecule type" value="Genomic_DNA"/>
</dbReference>
<protein>
    <recommendedName>
        <fullName evidence="3">Toprim domain-containing protein</fullName>
    </recommendedName>
</protein>
<gene>
    <name evidence="1" type="ORF">E7747_10740</name>
</gene>
<dbReference type="RefSeq" id="WP_128701926.1">
    <property type="nucleotide sequence ID" value="NZ_CP039396.1"/>
</dbReference>
<proteinExistence type="predicted"/>
<accession>A0A4P7W423</accession>
<dbReference type="Proteomes" id="UP000297149">
    <property type="component" value="Chromosome"/>
</dbReference>
<dbReference type="KEGG" id="ddb:E7747_10740"/>
<organism evidence="1 2">
    <name type="scientific">Duncaniella dubosii</name>
    <dbReference type="NCBI Taxonomy" id="2518971"/>
    <lineage>
        <taxon>Bacteria</taxon>
        <taxon>Pseudomonadati</taxon>
        <taxon>Bacteroidota</taxon>
        <taxon>Bacteroidia</taxon>
        <taxon>Bacteroidales</taxon>
        <taxon>Muribaculaceae</taxon>
        <taxon>Duncaniella</taxon>
    </lineage>
</organism>
<name>A0A4P7W423_9BACT</name>
<evidence type="ECO:0000313" key="1">
    <source>
        <dbReference type="EMBL" id="QCD42711.1"/>
    </source>
</evidence>